<feature type="compositionally biased region" description="Polar residues" evidence="8">
    <location>
        <begin position="265"/>
        <end position="276"/>
    </location>
</feature>
<feature type="compositionally biased region" description="Basic and acidic residues" evidence="8">
    <location>
        <begin position="591"/>
        <end position="602"/>
    </location>
</feature>
<evidence type="ECO:0000259" key="9">
    <source>
        <dbReference type="PROSITE" id="PS50011"/>
    </source>
</evidence>
<feature type="compositionally biased region" description="Pro residues" evidence="8">
    <location>
        <begin position="2384"/>
        <end position="2393"/>
    </location>
</feature>
<feature type="region of interest" description="Disordered" evidence="8">
    <location>
        <begin position="1526"/>
        <end position="1555"/>
    </location>
</feature>
<feature type="compositionally biased region" description="Polar residues" evidence="8">
    <location>
        <begin position="218"/>
        <end position="228"/>
    </location>
</feature>
<dbReference type="GO" id="GO:0005524">
    <property type="term" value="F:ATP binding"/>
    <property type="evidence" value="ECO:0007669"/>
    <property type="project" value="UniProtKB-UniRule"/>
</dbReference>
<dbReference type="CDD" id="cd00029">
    <property type="entry name" value="C1"/>
    <property type="match status" value="1"/>
</dbReference>
<dbReference type="InterPro" id="IPR046349">
    <property type="entry name" value="C1-like_sf"/>
</dbReference>
<feature type="binding site" evidence="7">
    <location>
        <position position="1936"/>
    </location>
    <ligand>
        <name>ATP</name>
        <dbReference type="ChEBI" id="CHEBI:30616"/>
    </ligand>
</feature>
<dbReference type="Gene3D" id="1.10.418.10">
    <property type="entry name" value="Calponin-like domain"/>
    <property type="match status" value="1"/>
</dbReference>
<name>A0A8H5EY64_9AGAR</name>
<feature type="compositionally biased region" description="Pro residues" evidence="8">
    <location>
        <begin position="608"/>
        <end position="617"/>
    </location>
</feature>
<dbReference type="SUPFAM" id="SSF57889">
    <property type="entry name" value="Cysteine-rich domain"/>
    <property type="match status" value="1"/>
</dbReference>
<feature type="compositionally biased region" description="Basic and acidic residues" evidence="8">
    <location>
        <begin position="114"/>
        <end position="129"/>
    </location>
</feature>
<feature type="compositionally biased region" description="Gly residues" evidence="8">
    <location>
        <begin position="1532"/>
        <end position="1546"/>
    </location>
</feature>
<feature type="compositionally biased region" description="Pro residues" evidence="8">
    <location>
        <begin position="244"/>
        <end position="259"/>
    </location>
</feature>
<feature type="compositionally biased region" description="Basic and acidic residues" evidence="8">
    <location>
        <begin position="976"/>
        <end position="991"/>
    </location>
</feature>
<feature type="compositionally biased region" description="Polar residues" evidence="8">
    <location>
        <begin position="2539"/>
        <end position="2550"/>
    </location>
</feature>
<evidence type="ECO:0008006" key="13">
    <source>
        <dbReference type="Google" id="ProtNLM"/>
    </source>
</evidence>
<feature type="compositionally biased region" description="Pro residues" evidence="8">
    <location>
        <begin position="278"/>
        <end position="288"/>
    </location>
</feature>
<dbReference type="CDD" id="cd00014">
    <property type="entry name" value="CH_SF"/>
    <property type="match status" value="1"/>
</dbReference>
<feature type="compositionally biased region" description="Polar residues" evidence="8">
    <location>
        <begin position="1814"/>
        <end position="1823"/>
    </location>
</feature>
<dbReference type="PANTHER" id="PTHR48016">
    <property type="entry name" value="MAP KINASE KINASE KINASE SSK2-RELATED-RELATED"/>
    <property type="match status" value="1"/>
</dbReference>
<feature type="compositionally biased region" description="Polar residues" evidence="8">
    <location>
        <begin position="2334"/>
        <end position="2358"/>
    </location>
</feature>
<keyword evidence="1" id="KW-0808">Transferase</keyword>
<feature type="compositionally biased region" description="Low complexity" evidence="8">
    <location>
        <begin position="641"/>
        <end position="652"/>
    </location>
</feature>
<dbReference type="Pfam" id="PF00069">
    <property type="entry name" value="Pkinase"/>
    <property type="match status" value="1"/>
</dbReference>
<feature type="compositionally biased region" description="Low complexity" evidence="8">
    <location>
        <begin position="364"/>
        <end position="383"/>
    </location>
</feature>
<protein>
    <recommendedName>
        <fullName evidence="13">Protein kinase domain-containing protein</fullName>
    </recommendedName>
</protein>
<feature type="compositionally biased region" description="Polar residues" evidence="8">
    <location>
        <begin position="520"/>
        <end position="529"/>
    </location>
</feature>
<dbReference type="InterPro" id="IPR002219">
    <property type="entry name" value="PKC_DAG/PE"/>
</dbReference>
<dbReference type="Proteomes" id="UP000567179">
    <property type="component" value="Unassembled WGS sequence"/>
</dbReference>
<dbReference type="FunFam" id="3.30.200.20:FF:000042">
    <property type="entry name" value="Aurora kinase A"/>
    <property type="match status" value="1"/>
</dbReference>
<feature type="compositionally biased region" description="Polar residues" evidence="8">
    <location>
        <begin position="673"/>
        <end position="691"/>
    </location>
</feature>
<feature type="compositionally biased region" description="Polar residues" evidence="8">
    <location>
        <begin position="1212"/>
        <end position="1228"/>
    </location>
</feature>
<feature type="region of interest" description="Disordered" evidence="8">
    <location>
        <begin position="2196"/>
        <end position="2234"/>
    </location>
</feature>
<dbReference type="SMART" id="SM00109">
    <property type="entry name" value="C1"/>
    <property type="match status" value="1"/>
</dbReference>
<feature type="compositionally biased region" description="Polar residues" evidence="8">
    <location>
        <begin position="2418"/>
        <end position="2469"/>
    </location>
</feature>
<feature type="region of interest" description="Disordered" evidence="8">
    <location>
        <begin position="1167"/>
        <end position="1357"/>
    </location>
</feature>
<feature type="compositionally biased region" description="Low complexity" evidence="8">
    <location>
        <begin position="32"/>
        <end position="51"/>
    </location>
</feature>
<feature type="domain" description="Phorbol-ester/DAG-type" evidence="10">
    <location>
        <begin position="2241"/>
        <end position="2288"/>
    </location>
</feature>
<keyword evidence="12" id="KW-1185">Reference proteome</keyword>
<dbReference type="PROSITE" id="PS50011">
    <property type="entry name" value="PROTEIN_KINASE_DOM"/>
    <property type="match status" value="1"/>
</dbReference>
<feature type="compositionally biased region" description="Pro residues" evidence="8">
    <location>
        <begin position="22"/>
        <end position="31"/>
    </location>
</feature>
<dbReference type="GO" id="GO:0005737">
    <property type="term" value="C:cytoplasm"/>
    <property type="evidence" value="ECO:0007669"/>
    <property type="project" value="TreeGrafter"/>
</dbReference>
<keyword evidence="2" id="KW-0479">Metal-binding</keyword>
<feature type="compositionally biased region" description="Low complexity" evidence="8">
    <location>
        <begin position="714"/>
        <end position="733"/>
    </location>
</feature>
<dbReference type="CDD" id="cd06627">
    <property type="entry name" value="STKc_Cdc7_like"/>
    <property type="match status" value="1"/>
</dbReference>
<dbReference type="GO" id="GO:0046872">
    <property type="term" value="F:metal ion binding"/>
    <property type="evidence" value="ECO:0007669"/>
    <property type="project" value="UniProtKB-KW"/>
</dbReference>
<dbReference type="Pfam" id="PF00130">
    <property type="entry name" value="C1_1"/>
    <property type="match status" value="1"/>
</dbReference>
<feature type="compositionally biased region" description="Basic and acidic residues" evidence="8">
    <location>
        <begin position="308"/>
        <end position="331"/>
    </location>
</feature>
<organism evidence="11 12">
    <name type="scientific">Psilocybe cf. subviscida</name>
    <dbReference type="NCBI Taxonomy" id="2480587"/>
    <lineage>
        <taxon>Eukaryota</taxon>
        <taxon>Fungi</taxon>
        <taxon>Dikarya</taxon>
        <taxon>Basidiomycota</taxon>
        <taxon>Agaricomycotina</taxon>
        <taxon>Agaricomycetes</taxon>
        <taxon>Agaricomycetidae</taxon>
        <taxon>Agaricales</taxon>
        <taxon>Agaricineae</taxon>
        <taxon>Strophariaceae</taxon>
        <taxon>Psilocybe</taxon>
    </lineage>
</organism>
<feature type="compositionally biased region" description="Basic and acidic residues" evidence="8">
    <location>
        <begin position="553"/>
        <end position="567"/>
    </location>
</feature>
<keyword evidence="5" id="KW-0862">Zinc</keyword>
<feature type="compositionally biased region" description="Basic and acidic residues" evidence="8">
    <location>
        <begin position="338"/>
        <end position="353"/>
    </location>
</feature>
<dbReference type="PROSITE" id="PS50081">
    <property type="entry name" value="ZF_DAG_PE_2"/>
    <property type="match status" value="1"/>
</dbReference>
<feature type="region of interest" description="Disordered" evidence="8">
    <location>
        <begin position="2315"/>
        <end position="2366"/>
    </location>
</feature>
<feature type="compositionally biased region" description="Polar residues" evidence="8">
    <location>
        <begin position="495"/>
        <end position="508"/>
    </location>
</feature>
<dbReference type="InterPro" id="IPR036872">
    <property type="entry name" value="CH_dom_sf"/>
</dbReference>
<gene>
    <name evidence="11" type="ORF">D9619_006466</name>
</gene>
<keyword evidence="6 7" id="KW-0067">ATP-binding</keyword>
<evidence type="ECO:0000256" key="8">
    <source>
        <dbReference type="SAM" id="MobiDB-lite"/>
    </source>
</evidence>
<dbReference type="PROSITE" id="PS00108">
    <property type="entry name" value="PROTEIN_KINASE_ST"/>
    <property type="match status" value="1"/>
</dbReference>
<feature type="compositionally biased region" description="Low complexity" evidence="8">
    <location>
        <begin position="1669"/>
        <end position="1681"/>
    </location>
</feature>
<feature type="compositionally biased region" description="Pro residues" evidence="8">
    <location>
        <begin position="144"/>
        <end position="159"/>
    </location>
</feature>
<feature type="region of interest" description="Disordered" evidence="8">
    <location>
        <begin position="1"/>
        <end position="789"/>
    </location>
</feature>
<feature type="compositionally biased region" description="Basic and acidic residues" evidence="8">
    <location>
        <begin position="631"/>
        <end position="640"/>
    </location>
</feature>
<feature type="compositionally biased region" description="Polar residues" evidence="8">
    <location>
        <begin position="171"/>
        <end position="188"/>
    </location>
</feature>
<evidence type="ECO:0000256" key="2">
    <source>
        <dbReference type="ARBA" id="ARBA00022723"/>
    </source>
</evidence>
<feature type="compositionally biased region" description="Polar residues" evidence="8">
    <location>
        <begin position="864"/>
        <end position="881"/>
    </location>
</feature>
<feature type="compositionally biased region" description="Basic and acidic residues" evidence="8">
    <location>
        <begin position="2474"/>
        <end position="2492"/>
    </location>
</feature>
<feature type="compositionally biased region" description="Low complexity" evidence="8">
    <location>
        <begin position="429"/>
        <end position="439"/>
    </location>
</feature>
<dbReference type="InterPro" id="IPR008271">
    <property type="entry name" value="Ser/Thr_kinase_AS"/>
</dbReference>
<feature type="compositionally biased region" description="Basic and acidic residues" evidence="8">
    <location>
        <begin position="1378"/>
        <end position="1395"/>
    </location>
</feature>
<feature type="compositionally biased region" description="Basic and acidic residues" evidence="8">
    <location>
        <begin position="1287"/>
        <end position="1308"/>
    </location>
</feature>
<dbReference type="PRINTS" id="PR01217">
    <property type="entry name" value="PRICHEXTENSN"/>
</dbReference>
<feature type="compositionally biased region" description="Polar residues" evidence="8">
    <location>
        <begin position="1413"/>
        <end position="1423"/>
    </location>
</feature>
<feature type="region of interest" description="Disordered" evidence="8">
    <location>
        <begin position="968"/>
        <end position="991"/>
    </location>
</feature>
<dbReference type="GO" id="GO:0004709">
    <property type="term" value="F:MAP kinase kinase kinase activity"/>
    <property type="evidence" value="ECO:0007669"/>
    <property type="project" value="TreeGrafter"/>
</dbReference>
<comment type="caution">
    <text evidence="11">The sequence shown here is derived from an EMBL/GenBank/DDBJ whole genome shotgun (WGS) entry which is preliminary data.</text>
</comment>
<accession>A0A8H5EY64</accession>
<dbReference type="Gene3D" id="1.10.510.10">
    <property type="entry name" value="Transferase(Phosphotransferase) domain 1"/>
    <property type="match status" value="1"/>
</dbReference>
<evidence type="ECO:0000259" key="10">
    <source>
        <dbReference type="PROSITE" id="PS50081"/>
    </source>
</evidence>
<feature type="compositionally biased region" description="Polar residues" evidence="8">
    <location>
        <begin position="1188"/>
        <end position="1204"/>
    </location>
</feature>
<dbReference type="SMART" id="SM00220">
    <property type="entry name" value="S_TKc"/>
    <property type="match status" value="1"/>
</dbReference>
<evidence type="ECO:0000256" key="1">
    <source>
        <dbReference type="ARBA" id="ARBA00022679"/>
    </source>
</evidence>
<dbReference type="PROSITE" id="PS00479">
    <property type="entry name" value="ZF_DAG_PE_1"/>
    <property type="match status" value="1"/>
</dbReference>
<feature type="region of interest" description="Disordered" evidence="8">
    <location>
        <begin position="1374"/>
        <end position="1434"/>
    </location>
</feature>
<feature type="domain" description="Protein kinase" evidence="9">
    <location>
        <begin position="1907"/>
        <end position="2160"/>
    </location>
</feature>
<feature type="compositionally biased region" description="Low complexity" evidence="8">
    <location>
        <begin position="755"/>
        <end position="778"/>
    </location>
</feature>
<feature type="region of interest" description="Disordered" evidence="8">
    <location>
        <begin position="1583"/>
        <end position="1735"/>
    </location>
</feature>
<feature type="region of interest" description="Disordered" evidence="8">
    <location>
        <begin position="1814"/>
        <end position="1885"/>
    </location>
</feature>
<feature type="compositionally biased region" description="Low complexity" evidence="8">
    <location>
        <begin position="1313"/>
        <end position="1327"/>
    </location>
</feature>
<sequence>MAAVALQASPTQPPRQQHRGPHPLPPAPSPVPSFASTSTSHTQTNTHSTSNRGTAASRPFARLRSSVEATLRTATRSARPTTTARKGTLKSESVDDFATYRASKSAGTIYVEQVDEKPSAKGKEKEKEPMGMLRRVGFRRTTPSPIPPTLAPSPVPTSPPSRSKLRAMSPSAPSKTPSPNIPTHSKTPIKTARLPPTPIQNHNQQHDLPGFAPFVSPSMRQASLSSPTLRIPTEFLEGTASSPKPSPSRHPGPPTPTKPVTPLTRRSSQQRRTNLQPASPPPTSPIPASPRAVGKSREISSPVPLSGRTKEKERERGEKGEAVGRGMEGREGGGMGERNGKEGGRDENAEARHGGSQTRNGEAQSQTHHQQSSFSSNSSSSFSLPDTPTRPSILLPDGRSRPSLRPRTLSQSQSPGGRGTPTNGGAIETTPTPLLPRTPSRNGRASPSVRPPSRNEREVHAHAHSVPPSPDQYGFVGGSSNSGLAGVGAVGVRSGDQSGSMLGRSTSRTGRRDVPPLPSTPTRSISVSRPSRLGRASPTSPSPIEPRGAVRVVPKERASSKEPERESSVAALGMGRRASASTSHLPLSGGGRERDGGVRRPSVDLTGPPSPVLPPPRRSSVDAPTQASAARRRESVERRLPTAPVTPQVAAPSTRRRDKEAPSPAPSPLTPHVRSTSPSTSPGLVPGSSSPALARRPSLAGFQFPRAGAASPITSTTPARNASPATPARASPALAQRASSPTAVHRSSPIPIPIPISKRASSPTATRATASPTAPRPRLSASGTGTPGYVQNRHFNISSSELVHKAGGPSIPLAAEVGRGGAPDDSPVMLAGQPAFVRARSPTMPSSPTPAPQRHPTSPRHGHSQSAGAISITTGGSTNAEGPSKGAVKANANAHLPPRELVRTATALIIRELAAPPSPKTPMTPSPVVGQYDAAAAVAARESQEKFEAEVRIRVRVLVRMERGWGENSKIIPENDGEKQGDNRDKVKETGEEKERRVFVEVLRDGYVLCAFINKLRAAVVVRPDMAGTSTGAANNVAKFLAACGSCGLPSEDFFLKDDLTIPKAPRDKDKTKEVDRHPPVAKELAGRVARTIVALVHIIDTMDATIAKRDGGVRARRHSLSQSTGNMGTGERLGFVPANGNEKVWIRGQGLARERERAAAAAALESARAEETVQSPQISTKPVRAATTPNGTYGVVSGSTGYPQGSLRGASASTPNLALNGRESPQSPRRIRRWSPPEDLPPVRSNTPEEGTSSHGHEMLGGNAEYKDIEVPQIGPPPPPTKSLLRRKESTEQTAERERRAAKKDKSGGLFAWARSAAAPSLRSSAPPGPASTPQRSVGAVAPDADEQPGPRQLQGRPSFVEEANARAAAAGALDDLAARRDGGGTPDLRHKNDTPLPSLPHHHHSHSQPQIQFQLSPSARGSSPLAGQRNLSPANLRQSVVSTALSVADTDITTTSATSAFGFGYSGPAYAGLHSSSSKQQLGGNNGGMYGTIRTITTDMTSEAPSMSRAEGNMLAEEVMRKRTTDGDEGGSGGGGGGSSGGQSGWMSAISASPNGGAKAGMYGMGMGIVRERKMSEAPAVDLSRVAEETDESVSSKGHPKERRPQQTTPAPIHLHKGKWPDDFINAFQTPAMPIPSPTKRSFSDHPQLQYRHARNGSDDGTTGTDSPRPLSPLSGSPRKLAIIAARRGDGEQLPRRPTHRPRHSLDSPALLPKESILRRDASPEPIVPSSPSRLMLRRNSTKPEIMARQARYVPRSPSRTRLGNGGDEEGSVPDTDGGASNSVSGAPAVPVPFPRSISAAGDYNGMSPRSSFDNSANLAGSPSRPVRGRFQSDVDVGSRRLRPTSPDGVGVRPQRSRIESMVNLGGGPSGATSSDLMSRRSSMDGSAVRMRLIVREDGKPSTHFQLGTCIGRGQFGSVYKALNLNTGQMVAVKRIRLEGLKEEEVATLMREVDLVKSLSHPSIVKYEGMARDEDTLNIVLEYAENGSLGQTLKAFGKLNERLVASYVVKILEGLHYLHTSDVVHCDLKAANILTTKNGNVKLSDFGVSLNLRAMEREIKDVAGTPNWMAPEVIELKGASTKSDIWSLGCTVIELLTGRPPYAEVANSMSVMFRIVEDGMPPMPEESSEMLKDFLEQCFHKDPALRPSAEMLCEHPWLKTNWVALKELRPQDSIPFLRRVSTDLHKAELNRHFAQMENPDSPISASPSRRDEAGVSPVDQRVSAASARPVENNEFSPREHKFVKTTFSKAVICRVCQTSVKNRAVLCSECSLISHSKCTVNAPPTCNLREQLLLYAQYAEKGNPASLYTNPADGLPNIGRNPAMSDVPYVEHNNTPRTSTDLPQPPKLTSHQSGSGTPEHPPTAFKFMAGLWRSRSNLTPEPQTPASPTPPQANEIAEEAAPPVVARKRTTLQKRLPQQQQERPLSMTSASTGFSSQRSAATAAESFSSRQQQQHEPSPSGGLRSQFSSSGRESEAGRRPNTDAVLDRGRPSKIASPVAPSRRLEATTEREDEAQAAEQVVPGALPKSSKRHKSREPTSPKSSNCVLQ</sequence>
<evidence type="ECO:0000313" key="11">
    <source>
        <dbReference type="EMBL" id="KAF5316572.1"/>
    </source>
</evidence>
<feature type="region of interest" description="Disordered" evidence="8">
    <location>
        <begin position="840"/>
        <end position="887"/>
    </location>
</feature>
<dbReference type="SUPFAM" id="SSF56112">
    <property type="entry name" value="Protein kinase-like (PK-like)"/>
    <property type="match status" value="1"/>
</dbReference>
<keyword evidence="3 7" id="KW-0547">Nucleotide-binding</keyword>
<feature type="compositionally biased region" description="Low complexity" evidence="8">
    <location>
        <begin position="69"/>
        <end position="85"/>
    </location>
</feature>
<evidence type="ECO:0000256" key="6">
    <source>
        <dbReference type="ARBA" id="ARBA00022840"/>
    </source>
</evidence>
<dbReference type="InterPro" id="IPR017441">
    <property type="entry name" value="Protein_kinase_ATP_BS"/>
</dbReference>
<dbReference type="SUPFAM" id="SSF47576">
    <property type="entry name" value="Calponin-homology domain, CH-domain"/>
    <property type="match status" value="1"/>
</dbReference>
<feature type="region of interest" description="Disordered" evidence="8">
    <location>
        <begin position="1750"/>
        <end position="1792"/>
    </location>
</feature>
<keyword evidence="4" id="KW-0418">Kinase</keyword>
<dbReference type="OrthoDB" id="8693905at2759"/>
<evidence type="ECO:0000256" key="5">
    <source>
        <dbReference type="ARBA" id="ARBA00022833"/>
    </source>
</evidence>
<evidence type="ECO:0000256" key="3">
    <source>
        <dbReference type="ARBA" id="ARBA00022741"/>
    </source>
</evidence>
<evidence type="ECO:0000313" key="12">
    <source>
        <dbReference type="Proteomes" id="UP000567179"/>
    </source>
</evidence>
<dbReference type="Gene3D" id="3.30.60.20">
    <property type="match status" value="1"/>
</dbReference>
<evidence type="ECO:0000256" key="7">
    <source>
        <dbReference type="PROSITE-ProRule" id="PRU10141"/>
    </source>
</evidence>
<evidence type="ECO:0000256" key="4">
    <source>
        <dbReference type="ARBA" id="ARBA00022777"/>
    </source>
</evidence>
<dbReference type="InterPro" id="IPR050538">
    <property type="entry name" value="MAP_kinase_kinase_kinase"/>
</dbReference>
<dbReference type="InterPro" id="IPR000719">
    <property type="entry name" value="Prot_kinase_dom"/>
</dbReference>
<proteinExistence type="predicted"/>
<dbReference type="InterPro" id="IPR011009">
    <property type="entry name" value="Kinase-like_dom_sf"/>
</dbReference>
<dbReference type="PANTHER" id="PTHR48016:SF4">
    <property type="entry name" value="PROTEIN KINASE DOMAIN-CONTAINING PROTEIN"/>
    <property type="match status" value="1"/>
</dbReference>
<feature type="compositionally biased region" description="Low complexity" evidence="8">
    <location>
        <begin position="401"/>
        <end position="412"/>
    </location>
</feature>
<reference evidence="11 12" key="1">
    <citation type="journal article" date="2020" name="ISME J.">
        <title>Uncovering the hidden diversity of litter-decomposition mechanisms in mushroom-forming fungi.</title>
        <authorList>
            <person name="Floudas D."/>
            <person name="Bentzer J."/>
            <person name="Ahren D."/>
            <person name="Johansson T."/>
            <person name="Persson P."/>
            <person name="Tunlid A."/>
        </authorList>
    </citation>
    <scope>NUCLEOTIDE SEQUENCE [LARGE SCALE GENOMIC DNA]</scope>
    <source>
        <strain evidence="11 12">CBS 101986</strain>
    </source>
</reference>
<feature type="compositionally biased region" description="Polar residues" evidence="8">
    <location>
        <begin position="1245"/>
        <end position="1255"/>
    </location>
</feature>
<feature type="region of interest" description="Disordered" evidence="8">
    <location>
        <begin position="2378"/>
        <end position="2550"/>
    </location>
</feature>
<dbReference type="PROSITE" id="PS00107">
    <property type="entry name" value="PROTEIN_KINASE_ATP"/>
    <property type="match status" value="1"/>
</dbReference>
<dbReference type="EMBL" id="JAACJJ010000042">
    <property type="protein sequence ID" value="KAF5316572.1"/>
    <property type="molecule type" value="Genomic_DNA"/>
</dbReference>